<proteinExistence type="predicted"/>
<gene>
    <name evidence="1" type="ORF">C4F51_07825</name>
</gene>
<reference evidence="1" key="1">
    <citation type="submission" date="2018-07" db="EMBL/GenBank/DDBJ databases">
        <title>Genome assembly of strain Ka43.</title>
        <authorList>
            <person name="Kukolya J."/>
            <person name="Nagy I."/>
            <person name="Horvath B."/>
            <person name="Toth A."/>
        </authorList>
    </citation>
    <scope>NUCLEOTIDE SEQUENCE</scope>
    <source>
        <strain evidence="1">KB43</strain>
    </source>
</reference>
<evidence type="ECO:0000313" key="1">
    <source>
        <dbReference type="EMBL" id="MBE8717100.1"/>
    </source>
</evidence>
<comment type="caution">
    <text evidence="1">The sequence shown here is derived from an EMBL/GenBank/DDBJ whole genome shotgun (WGS) entry which is preliminary data.</text>
</comment>
<keyword evidence="2" id="KW-1185">Reference proteome</keyword>
<protein>
    <submittedName>
        <fullName evidence="1">Uncharacterized protein</fullName>
    </submittedName>
</protein>
<evidence type="ECO:0000313" key="2">
    <source>
        <dbReference type="Proteomes" id="UP000652567"/>
    </source>
</evidence>
<accession>A0A928V1L0</accession>
<dbReference type="Proteomes" id="UP000652567">
    <property type="component" value="Unassembled WGS sequence"/>
</dbReference>
<sequence>MFEASEPVNVLNHQTMEFTFRLLRNHNPLLAFLIKNALTELKIRDQEHNSHSINDVVFTPDLIELLGTLNIIQVVGNLNEIARDALLKKDMPPSHFHILRDLIEVWAGVAEWILENAAFDQVAYH</sequence>
<dbReference type="EMBL" id="PRDL01000001">
    <property type="protein sequence ID" value="MBE8717100.1"/>
    <property type="molecule type" value="Genomic_DNA"/>
</dbReference>
<name>A0A928V1L0_9GAMM</name>
<organism evidence="1 2">
    <name type="scientific">Cellvibrio polysaccharolyticus</name>
    <dbReference type="NCBI Taxonomy" id="2082724"/>
    <lineage>
        <taxon>Bacteria</taxon>
        <taxon>Pseudomonadati</taxon>
        <taxon>Pseudomonadota</taxon>
        <taxon>Gammaproteobacteria</taxon>
        <taxon>Cellvibrionales</taxon>
        <taxon>Cellvibrionaceae</taxon>
        <taxon>Cellvibrio</taxon>
    </lineage>
</organism>
<dbReference type="AlphaFoldDB" id="A0A928V1L0"/>